<dbReference type="EMBL" id="JAHHHV010000044">
    <property type="protein sequence ID" value="MBW4465456.1"/>
    <property type="molecule type" value="Genomic_DNA"/>
</dbReference>
<dbReference type="AlphaFoldDB" id="A0A951P9A3"/>
<organism evidence="1 2">
    <name type="scientific">Pegethrix bostrychoides GSE-TBD4-15B</name>
    <dbReference type="NCBI Taxonomy" id="2839662"/>
    <lineage>
        <taxon>Bacteria</taxon>
        <taxon>Bacillati</taxon>
        <taxon>Cyanobacteriota</taxon>
        <taxon>Cyanophyceae</taxon>
        <taxon>Oculatellales</taxon>
        <taxon>Oculatellaceae</taxon>
        <taxon>Pegethrix</taxon>
    </lineage>
</organism>
<comment type="caution">
    <text evidence="1">The sequence shown here is derived from an EMBL/GenBank/DDBJ whole genome shotgun (WGS) entry which is preliminary data.</text>
</comment>
<accession>A0A951P9A3</accession>
<evidence type="ECO:0000313" key="2">
    <source>
        <dbReference type="Proteomes" id="UP000707356"/>
    </source>
</evidence>
<reference evidence="1" key="1">
    <citation type="submission" date="2021-05" db="EMBL/GenBank/DDBJ databases">
        <authorList>
            <person name="Pietrasiak N."/>
            <person name="Ward R."/>
            <person name="Stajich J.E."/>
            <person name="Kurbessoian T."/>
        </authorList>
    </citation>
    <scope>NUCLEOTIDE SEQUENCE</scope>
    <source>
        <strain evidence="1">GSE-TBD4-15B</strain>
    </source>
</reference>
<protein>
    <submittedName>
        <fullName evidence="1">Uncharacterized protein</fullName>
    </submittedName>
</protein>
<gene>
    <name evidence="1" type="ORF">KME07_08445</name>
</gene>
<proteinExistence type="predicted"/>
<sequence>MTKLIIQVRTADNLLDLLKAHKSGNWVVAQGREKEITDVEIVNFDGTQKIEGIFDAANSFRLDDGKLIIAFTNACIRNCSTSFDGRNPVRYS</sequence>
<name>A0A951P9A3_9CYAN</name>
<reference evidence="1" key="2">
    <citation type="journal article" date="2022" name="Microbiol. Resour. Announc.">
        <title>Metagenome Sequencing to Explore Phylogenomics of Terrestrial Cyanobacteria.</title>
        <authorList>
            <person name="Ward R.D."/>
            <person name="Stajich J.E."/>
            <person name="Johansen J.R."/>
            <person name="Huntemann M."/>
            <person name="Clum A."/>
            <person name="Foster B."/>
            <person name="Foster B."/>
            <person name="Roux S."/>
            <person name="Palaniappan K."/>
            <person name="Varghese N."/>
            <person name="Mukherjee S."/>
            <person name="Reddy T.B.K."/>
            <person name="Daum C."/>
            <person name="Copeland A."/>
            <person name="Chen I.A."/>
            <person name="Ivanova N.N."/>
            <person name="Kyrpides N.C."/>
            <person name="Shapiro N."/>
            <person name="Eloe-Fadrosh E.A."/>
            <person name="Pietrasiak N."/>
        </authorList>
    </citation>
    <scope>NUCLEOTIDE SEQUENCE</scope>
    <source>
        <strain evidence="1">GSE-TBD4-15B</strain>
    </source>
</reference>
<evidence type="ECO:0000313" key="1">
    <source>
        <dbReference type="EMBL" id="MBW4465456.1"/>
    </source>
</evidence>
<dbReference type="Proteomes" id="UP000707356">
    <property type="component" value="Unassembled WGS sequence"/>
</dbReference>